<dbReference type="OrthoDB" id="9812260at2"/>
<dbReference type="SUPFAM" id="SSF55073">
    <property type="entry name" value="Nucleotide cyclase"/>
    <property type="match status" value="1"/>
</dbReference>
<evidence type="ECO:0000313" key="15">
    <source>
        <dbReference type="Proteomes" id="UP000094969"/>
    </source>
</evidence>
<keyword evidence="3" id="KW-0597">Phosphoprotein</keyword>
<evidence type="ECO:0000256" key="2">
    <source>
        <dbReference type="ARBA" id="ARBA00012528"/>
    </source>
</evidence>
<evidence type="ECO:0000256" key="6">
    <source>
        <dbReference type="ARBA" id="ARBA00022777"/>
    </source>
</evidence>
<dbReference type="PROSITE" id="PS50887">
    <property type="entry name" value="GGDEF"/>
    <property type="match status" value="1"/>
</dbReference>
<evidence type="ECO:0000256" key="7">
    <source>
        <dbReference type="ARBA" id="ARBA00022840"/>
    </source>
</evidence>
<dbReference type="SUPFAM" id="SSF103190">
    <property type="entry name" value="Sensory domain-like"/>
    <property type="match status" value="1"/>
</dbReference>
<keyword evidence="10" id="KW-1133">Transmembrane helix</keyword>
<feature type="domain" description="PAC" evidence="12">
    <location>
        <begin position="402"/>
        <end position="458"/>
    </location>
</feature>
<keyword evidence="15" id="KW-1185">Reference proteome</keyword>
<proteinExistence type="predicted"/>
<keyword evidence="10" id="KW-0812">Transmembrane</keyword>
<sequence>MKASRINGHAESLPRLPFWTATFVTMVCIAILALSGWREWATREADLKNAEIDMVNLARSLTQHAEDTIELADAVLFGLASRLEANGTGPAAIATVQNVLDLRKPTLGRIRGLFVYDETGRWLATTEKVDFSGLNNSDRAYFQHHRAVDDRRIHLGPPVQSRVGGQWIITVSRRLDHPDGAFAGVVLATIDAGYFSQFYRQFDLGPNGAITLLSADGILLARSVDNGTYVGRDMSATPLIRDRMSRPAASVYYFKSPLDGLQRLSSFRFSERYPLLVLATEAQDDVLVRWRQTAMVRTAFVLALTLVIGVIGLYLVRQLYERQRMAAALIAKEADFRLLAEASSDMVTRIDFDERILYASPSSASVLGWDPTQLVGTPALAGVNPEDLPRVAQVVAALKRGEVEEARIIYRTRHREKTEIWIETTLRVTRSDSGTINGVVAISRDMTEHKDLEDKLAALATLDGLTGLANRRCFDERLEQEWARASREGTALSVLMIDIDHFKKFNDRYGHPAGDGCLRAVAAVLAAQTRRPGDLASRYGGEEFALLLPGTDAEGCEVVGMRFCDALRDIQIPHGSNPPSGLVTASLGGATVWPNSNATTDCASLVGAADRALYSAKDGGRDRMVMSGRVLPWPRARSA</sequence>
<reference evidence="14 15" key="1">
    <citation type="journal article" date="2015" name="Antonie Van Leeuwenhoek">
        <title>Bosea vaviloviae sp. nov., a new species of slow-growing rhizobia isolated from nodules of the relict species Vavilovia formosa (Stev.) Fed.</title>
        <authorList>
            <person name="Safronova V.I."/>
            <person name="Kuznetsova I.G."/>
            <person name="Sazanova A.L."/>
            <person name="Kimeklis A.K."/>
            <person name="Belimov A.A."/>
            <person name="Andronov E.E."/>
            <person name="Pinaev A.G."/>
            <person name="Chizhevskaya E.P."/>
            <person name="Pukhaev A.R."/>
            <person name="Popov K.P."/>
            <person name="Willems A."/>
            <person name="Tikhonovich I.A."/>
        </authorList>
    </citation>
    <scope>NUCLEOTIDE SEQUENCE [LARGE SCALE GENOMIC DNA]</scope>
    <source>
        <strain evidence="14 15">Vaf18</strain>
    </source>
</reference>
<evidence type="ECO:0000256" key="10">
    <source>
        <dbReference type="SAM" id="Phobius"/>
    </source>
</evidence>
<dbReference type="Proteomes" id="UP000094969">
    <property type="component" value="Chromosome"/>
</dbReference>
<dbReference type="PANTHER" id="PTHR45138:SF9">
    <property type="entry name" value="DIGUANYLATE CYCLASE DGCM-RELATED"/>
    <property type="match status" value="1"/>
</dbReference>
<dbReference type="AlphaFoldDB" id="A0A1D7TZC2"/>
<evidence type="ECO:0000313" key="14">
    <source>
        <dbReference type="EMBL" id="AOO80465.1"/>
    </source>
</evidence>
<feature type="transmembrane region" description="Helical" evidence="10">
    <location>
        <begin position="16"/>
        <end position="37"/>
    </location>
</feature>
<dbReference type="InterPro" id="IPR000160">
    <property type="entry name" value="GGDEF_dom"/>
</dbReference>
<dbReference type="KEGG" id="bvv:BHK69_08325"/>
<dbReference type="InterPro" id="IPR029787">
    <property type="entry name" value="Nucleotide_cyclase"/>
</dbReference>
<dbReference type="InterPro" id="IPR029151">
    <property type="entry name" value="Sensor-like_sf"/>
</dbReference>
<dbReference type="GO" id="GO:0043709">
    <property type="term" value="P:cell adhesion involved in single-species biofilm formation"/>
    <property type="evidence" value="ECO:0007669"/>
    <property type="project" value="TreeGrafter"/>
</dbReference>
<evidence type="ECO:0000256" key="5">
    <source>
        <dbReference type="ARBA" id="ARBA00022741"/>
    </source>
</evidence>
<dbReference type="Pfam" id="PF08448">
    <property type="entry name" value="PAS_4"/>
    <property type="match status" value="1"/>
</dbReference>
<dbReference type="InterPro" id="IPR000700">
    <property type="entry name" value="PAS-assoc_C"/>
</dbReference>
<evidence type="ECO:0000256" key="8">
    <source>
        <dbReference type="ARBA" id="ARBA00023012"/>
    </source>
</evidence>
<dbReference type="InterPro" id="IPR054327">
    <property type="entry name" value="His-kinase-like_sensor"/>
</dbReference>
<dbReference type="EC" id="2.7.7.65" evidence="2"/>
<evidence type="ECO:0000259" key="13">
    <source>
        <dbReference type="PROSITE" id="PS50887"/>
    </source>
</evidence>
<evidence type="ECO:0000256" key="1">
    <source>
        <dbReference type="ARBA" id="ARBA00004370"/>
    </source>
</evidence>
<dbReference type="GO" id="GO:0005524">
    <property type="term" value="F:ATP binding"/>
    <property type="evidence" value="ECO:0007669"/>
    <property type="project" value="UniProtKB-KW"/>
</dbReference>
<evidence type="ECO:0000256" key="9">
    <source>
        <dbReference type="ARBA" id="ARBA00034247"/>
    </source>
</evidence>
<dbReference type="CDD" id="cd12914">
    <property type="entry name" value="PDC1_DGC_like"/>
    <property type="match status" value="1"/>
</dbReference>
<dbReference type="SUPFAM" id="SSF55785">
    <property type="entry name" value="PYP-like sensor domain (PAS domain)"/>
    <property type="match status" value="1"/>
</dbReference>
<feature type="domain" description="PAS" evidence="11">
    <location>
        <begin position="332"/>
        <end position="402"/>
    </location>
</feature>
<keyword evidence="6" id="KW-0418">Kinase</keyword>
<dbReference type="Gene3D" id="3.30.450.20">
    <property type="entry name" value="PAS domain"/>
    <property type="match status" value="3"/>
</dbReference>
<dbReference type="InterPro" id="IPR050469">
    <property type="entry name" value="Diguanylate_Cyclase"/>
</dbReference>
<dbReference type="STRING" id="1526658.BHK69_08325"/>
<keyword evidence="4" id="KW-0808">Transferase</keyword>
<dbReference type="PANTHER" id="PTHR45138">
    <property type="entry name" value="REGULATORY COMPONENTS OF SENSORY TRANSDUCTION SYSTEM"/>
    <property type="match status" value="1"/>
</dbReference>
<dbReference type="CDD" id="cd00130">
    <property type="entry name" value="PAS"/>
    <property type="match status" value="1"/>
</dbReference>
<dbReference type="RefSeq" id="WP_069689683.1">
    <property type="nucleotide sequence ID" value="NZ_CP017147.1"/>
</dbReference>
<feature type="domain" description="GGDEF" evidence="13">
    <location>
        <begin position="490"/>
        <end position="629"/>
    </location>
</feature>
<dbReference type="Pfam" id="PF22588">
    <property type="entry name" value="dCache_1_like"/>
    <property type="match status" value="1"/>
</dbReference>
<comment type="catalytic activity">
    <reaction evidence="9">
        <text>2 GTP = 3',3'-c-di-GMP + 2 diphosphate</text>
        <dbReference type="Rhea" id="RHEA:24898"/>
        <dbReference type="ChEBI" id="CHEBI:33019"/>
        <dbReference type="ChEBI" id="CHEBI:37565"/>
        <dbReference type="ChEBI" id="CHEBI:58805"/>
        <dbReference type="EC" id="2.7.7.65"/>
    </reaction>
</comment>
<keyword evidence="8" id="KW-0902">Two-component regulatory system</keyword>
<protein>
    <recommendedName>
        <fullName evidence="2">diguanylate cyclase</fullName>
        <ecNumber evidence="2">2.7.7.65</ecNumber>
    </recommendedName>
</protein>
<dbReference type="PROSITE" id="PS50112">
    <property type="entry name" value="PAS"/>
    <property type="match status" value="1"/>
</dbReference>
<dbReference type="NCBIfam" id="TIGR00229">
    <property type="entry name" value="sensory_box"/>
    <property type="match status" value="1"/>
</dbReference>
<organism evidence="14 15">
    <name type="scientific">Bosea vaviloviae</name>
    <dbReference type="NCBI Taxonomy" id="1526658"/>
    <lineage>
        <taxon>Bacteria</taxon>
        <taxon>Pseudomonadati</taxon>
        <taxon>Pseudomonadota</taxon>
        <taxon>Alphaproteobacteria</taxon>
        <taxon>Hyphomicrobiales</taxon>
        <taxon>Boseaceae</taxon>
        <taxon>Bosea</taxon>
    </lineage>
</organism>
<keyword evidence="7" id="KW-0067">ATP-binding</keyword>
<dbReference type="GO" id="GO:0000160">
    <property type="term" value="P:phosphorelay signal transduction system"/>
    <property type="evidence" value="ECO:0007669"/>
    <property type="project" value="UniProtKB-KW"/>
</dbReference>
<comment type="subcellular location">
    <subcellularLocation>
        <location evidence="1">Membrane</location>
    </subcellularLocation>
</comment>
<dbReference type="Pfam" id="PF00990">
    <property type="entry name" value="GGDEF"/>
    <property type="match status" value="1"/>
</dbReference>
<dbReference type="Gene3D" id="3.30.70.270">
    <property type="match status" value="1"/>
</dbReference>
<evidence type="ECO:0000259" key="12">
    <source>
        <dbReference type="PROSITE" id="PS50113"/>
    </source>
</evidence>
<dbReference type="FunFam" id="3.30.70.270:FF:000001">
    <property type="entry name" value="Diguanylate cyclase domain protein"/>
    <property type="match status" value="1"/>
</dbReference>
<dbReference type="SMART" id="SM00086">
    <property type="entry name" value="PAC"/>
    <property type="match status" value="1"/>
</dbReference>
<evidence type="ECO:0000259" key="11">
    <source>
        <dbReference type="PROSITE" id="PS50112"/>
    </source>
</evidence>
<keyword evidence="5" id="KW-0547">Nucleotide-binding</keyword>
<dbReference type="InterPro" id="IPR035965">
    <property type="entry name" value="PAS-like_dom_sf"/>
</dbReference>
<dbReference type="InterPro" id="IPR013656">
    <property type="entry name" value="PAS_4"/>
</dbReference>
<dbReference type="SMART" id="SM00267">
    <property type="entry name" value="GGDEF"/>
    <property type="match status" value="1"/>
</dbReference>
<feature type="transmembrane region" description="Helical" evidence="10">
    <location>
        <begin position="299"/>
        <end position="316"/>
    </location>
</feature>
<dbReference type="InterPro" id="IPR000014">
    <property type="entry name" value="PAS"/>
</dbReference>
<dbReference type="PROSITE" id="PS50113">
    <property type="entry name" value="PAC"/>
    <property type="match status" value="1"/>
</dbReference>
<dbReference type="GO" id="GO:1902201">
    <property type="term" value="P:negative regulation of bacterial-type flagellum-dependent cell motility"/>
    <property type="evidence" value="ECO:0007669"/>
    <property type="project" value="TreeGrafter"/>
</dbReference>
<dbReference type="GO" id="GO:0005886">
    <property type="term" value="C:plasma membrane"/>
    <property type="evidence" value="ECO:0007669"/>
    <property type="project" value="TreeGrafter"/>
</dbReference>
<dbReference type="NCBIfam" id="TIGR00254">
    <property type="entry name" value="GGDEF"/>
    <property type="match status" value="1"/>
</dbReference>
<dbReference type="EMBL" id="CP017147">
    <property type="protein sequence ID" value="AOO80465.1"/>
    <property type="molecule type" value="Genomic_DNA"/>
</dbReference>
<dbReference type="GO" id="GO:0052621">
    <property type="term" value="F:diguanylate cyclase activity"/>
    <property type="evidence" value="ECO:0007669"/>
    <property type="project" value="UniProtKB-EC"/>
</dbReference>
<dbReference type="CDD" id="cd01949">
    <property type="entry name" value="GGDEF"/>
    <property type="match status" value="1"/>
</dbReference>
<dbReference type="GO" id="GO:0016301">
    <property type="term" value="F:kinase activity"/>
    <property type="evidence" value="ECO:0007669"/>
    <property type="project" value="UniProtKB-KW"/>
</dbReference>
<dbReference type="InterPro" id="IPR001610">
    <property type="entry name" value="PAC"/>
</dbReference>
<evidence type="ECO:0000256" key="4">
    <source>
        <dbReference type="ARBA" id="ARBA00022679"/>
    </source>
</evidence>
<gene>
    <name evidence="14" type="ORF">BHK69_08325</name>
</gene>
<dbReference type="InterPro" id="IPR043128">
    <property type="entry name" value="Rev_trsase/Diguanyl_cyclase"/>
</dbReference>
<dbReference type="CDD" id="cd12915">
    <property type="entry name" value="PDC2_DGC_like"/>
    <property type="match status" value="1"/>
</dbReference>
<keyword evidence="10" id="KW-0472">Membrane</keyword>
<evidence type="ECO:0000256" key="3">
    <source>
        <dbReference type="ARBA" id="ARBA00022553"/>
    </source>
</evidence>
<dbReference type="SMART" id="SM00091">
    <property type="entry name" value="PAS"/>
    <property type="match status" value="1"/>
</dbReference>
<name>A0A1D7TZC2_9HYPH</name>
<accession>A0A1D7TZC2</accession>